<accession>A0ACC1HUR5</accession>
<evidence type="ECO:0000313" key="2">
    <source>
        <dbReference type="Proteomes" id="UP001145114"/>
    </source>
</evidence>
<evidence type="ECO:0000313" key="1">
    <source>
        <dbReference type="EMBL" id="KAJ1680345.1"/>
    </source>
</evidence>
<sequence>MKLNINPRVGNPFSLEVDGPETTVKQLKDAIQKKRDKKTVLDDKENLSKYKIKDGDTISFKDIGPQISWKAVYLIEYLGPILAHYILFTYPDVIYGVDFEYSAMQKLAYWLVIFHYAKREYETLFVHRFSHGTMPLFNLFKNSAHYWVLGGCFLAYFIYGPWLSAETERGRALSTTRHLVLWSTLFVLAELGNAKAHQILRDLRPKGSAVRRIPYGLGFNFVSCPNYLFEFLTWVSFCFLTSHWSAWAFTVVGTAQMYVWAVKKHKQYLKDFPDYPKDRTPMFPLIG</sequence>
<keyword evidence="1" id="KW-0560">Oxidoreductase</keyword>
<gene>
    <name evidence="1" type="primary">TSC13</name>
    <name evidence="1" type="ORF">EV182_000180</name>
</gene>
<dbReference type="Proteomes" id="UP001145114">
    <property type="component" value="Unassembled WGS sequence"/>
</dbReference>
<name>A0ACC1HUR5_9FUNG</name>
<keyword evidence="2" id="KW-1185">Reference proteome</keyword>
<reference evidence="1" key="1">
    <citation type="submission" date="2022-06" db="EMBL/GenBank/DDBJ databases">
        <title>Phylogenomic reconstructions and comparative analyses of Kickxellomycotina fungi.</title>
        <authorList>
            <person name="Reynolds N.K."/>
            <person name="Stajich J.E."/>
            <person name="Barry K."/>
            <person name="Grigoriev I.V."/>
            <person name="Crous P."/>
            <person name="Smith M.E."/>
        </authorList>
    </citation>
    <scope>NUCLEOTIDE SEQUENCE</scope>
    <source>
        <strain evidence="1">RSA 2271</strain>
    </source>
</reference>
<protein>
    <submittedName>
        <fullName evidence="1">3-oxo-5a-steroid 4- dehydrogenase</fullName>
        <ecNumber evidence="1">1.3.1.93</ecNumber>
    </submittedName>
</protein>
<dbReference type="EC" id="1.3.1.93" evidence="1"/>
<dbReference type="EMBL" id="JAMZIH010000005">
    <property type="protein sequence ID" value="KAJ1680345.1"/>
    <property type="molecule type" value="Genomic_DNA"/>
</dbReference>
<proteinExistence type="predicted"/>
<comment type="caution">
    <text evidence="1">The sequence shown here is derived from an EMBL/GenBank/DDBJ whole genome shotgun (WGS) entry which is preliminary data.</text>
</comment>
<organism evidence="1 2">
    <name type="scientific">Spiromyces aspiralis</name>
    <dbReference type="NCBI Taxonomy" id="68401"/>
    <lineage>
        <taxon>Eukaryota</taxon>
        <taxon>Fungi</taxon>
        <taxon>Fungi incertae sedis</taxon>
        <taxon>Zoopagomycota</taxon>
        <taxon>Kickxellomycotina</taxon>
        <taxon>Kickxellomycetes</taxon>
        <taxon>Kickxellales</taxon>
        <taxon>Kickxellaceae</taxon>
        <taxon>Spiromyces</taxon>
    </lineage>
</organism>